<dbReference type="EMBL" id="CP071869">
    <property type="protein sequence ID" value="QTE21319.1"/>
    <property type="molecule type" value="Genomic_DNA"/>
</dbReference>
<evidence type="ECO:0000313" key="2">
    <source>
        <dbReference type="Proteomes" id="UP000663920"/>
    </source>
</evidence>
<sequence length="162" mass="19507">MSVNKFILFFLLPLACVSQTTNYDAYFILNKSHSDYVVAYQGYKLNKENLNGISTIYLYDRKQYEKRQKYVERDKKKGTYNDSKFFQYKRPSESVFNVIEKEKDTIIHCDIHQLNIVNYDWIIRNTWKENNPNILFKNLFFLYKLEKGKFIKLKVARTVTAH</sequence>
<gene>
    <name evidence="1" type="ORF">J3359_10810</name>
</gene>
<name>A0A975CL48_9FLAO</name>
<protein>
    <submittedName>
        <fullName evidence="1">Uncharacterized protein</fullName>
    </submittedName>
</protein>
<dbReference type="RefSeq" id="WP_208076878.1">
    <property type="nucleotide sequence ID" value="NZ_CP071869.1"/>
</dbReference>
<evidence type="ECO:0000313" key="1">
    <source>
        <dbReference type="EMBL" id="QTE21319.1"/>
    </source>
</evidence>
<reference evidence="1 2" key="1">
    <citation type="submission" date="2021-03" db="EMBL/GenBank/DDBJ databases">
        <title>Complete genome of Polaribacter_sp.SM13.</title>
        <authorList>
            <person name="Jeong S.W."/>
            <person name="Bae J.W."/>
        </authorList>
    </citation>
    <scope>NUCLEOTIDE SEQUENCE [LARGE SCALE GENOMIC DNA]</scope>
    <source>
        <strain evidence="1 2">SM13</strain>
    </source>
</reference>
<dbReference type="KEGG" id="pcea:J3359_10810"/>
<accession>A0A975CL48</accession>
<keyword evidence="2" id="KW-1185">Reference proteome</keyword>
<proteinExistence type="predicted"/>
<organism evidence="1 2">
    <name type="scientific">Polaribacter cellanae</name>
    <dbReference type="NCBI Taxonomy" id="2818493"/>
    <lineage>
        <taxon>Bacteria</taxon>
        <taxon>Pseudomonadati</taxon>
        <taxon>Bacteroidota</taxon>
        <taxon>Flavobacteriia</taxon>
        <taxon>Flavobacteriales</taxon>
        <taxon>Flavobacteriaceae</taxon>
    </lineage>
</organism>
<dbReference type="Proteomes" id="UP000663920">
    <property type="component" value="Chromosome"/>
</dbReference>
<dbReference type="AlphaFoldDB" id="A0A975CL48"/>